<evidence type="ECO:0000259" key="2">
    <source>
        <dbReference type="Pfam" id="PF06808"/>
    </source>
</evidence>
<reference evidence="4" key="1">
    <citation type="submission" date="2018-08" db="EMBL/GenBank/DDBJ databases">
        <authorList>
            <person name="Grouzdev D.S."/>
            <person name="Krutkina M.S."/>
        </authorList>
    </citation>
    <scope>NUCLEOTIDE SEQUENCE [LARGE SCALE GENOMIC DNA]</scope>
    <source>
        <strain evidence="4">4-11</strain>
    </source>
</reference>
<feature type="transmembrane region" description="Helical" evidence="1">
    <location>
        <begin position="181"/>
        <end position="202"/>
    </location>
</feature>
<feature type="transmembrane region" description="Helical" evidence="1">
    <location>
        <begin position="67"/>
        <end position="89"/>
    </location>
</feature>
<evidence type="ECO:0000313" key="3">
    <source>
        <dbReference type="EMBL" id="RFU95856.1"/>
    </source>
</evidence>
<accession>A0A372MKK3</accession>
<feature type="transmembrane region" description="Helical" evidence="1">
    <location>
        <begin position="483"/>
        <end position="505"/>
    </location>
</feature>
<dbReference type="AlphaFoldDB" id="A0A372MKK3"/>
<feature type="transmembrane region" description="Helical" evidence="1">
    <location>
        <begin position="457"/>
        <end position="477"/>
    </location>
</feature>
<feature type="domain" description="TRAP C4-dicarboxylate transport system permease DctM subunit" evidence="2">
    <location>
        <begin position="112"/>
        <end position="546"/>
    </location>
</feature>
<feature type="transmembrane region" description="Helical" evidence="1">
    <location>
        <begin position="37"/>
        <end position="55"/>
    </location>
</feature>
<feature type="transmembrane region" description="Helical" evidence="1">
    <location>
        <begin position="582"/>
        <end position="610"/>
    </location>
</feature>
<reference evidence="3 4" key="2">
    <citation type="submission" date="2018-09" db="EMBL/GenBank/DDBJ databases">
        <title>Genome of Sphaerochaeta halotolerans strain 4-11.</title>
        <authorList>
            <person name="Nazina T.N."/>
            <person name="Sokolova D.S."/>
        </authorList>
    </citation>
    <scope>NUCLEOTIDE SEQUENCE [LARGE SCALE GENOMIC DNA]</scope>
    <source>
        <strain evidence="3 4">4-11</strain>
    </source>
</reference>
<dbReference type="InterPro" id="IPR010656">
    <property type="entry name" value="DctM"/>
</dbReference>
<dbReference type="NCBIfam" id="TIGR02123">
    <property type="entry name" value="TRAP_fused"/>
    <property type="match status" value="1"/>
</dbReference>
<evidence type="ECO:0000313" key="4">
    <source>
        <dbReference type="Proteomes" id="UP000264002"/>
    </source>
</evidence>
<name>A0A372MKK3_9SPIR</name>
<dbReference type="PANTHER" id="PTHR43849">
    <property type="entry name" value="BLL3936 PROTEIN"/>
    <property type="match status" value="1"/>
</dbReference>
<dbReference type="Proteomes" id="UP000264002">
    <property type="component" value="Unassembled WGS sequence"/>
</dbReference>
<feature type="transmembrane region" description="Helical" evidence="1">
    <location>
        <begin position="299"/>
        <end position="317"/>
    </location>
</feature>
<protein>
    <submittedName>
        <fullName evidence="3">TRAP transporter fused permease subunit</fullName>
    </submittedName>
</protein>
<keyword evidence="4" id="KW-1185">Reference proteome</keyword>
<feature type="transmembrane region" description="Helical" evidence="1">
    <location>
        <begin position="124"/>
        <end position="141"/>
    </location>
</feature>
<evidence type="ECO:0000256" key="1">
    <source>
        <dbReference type="SAM" id="Phobius"/>
    </source>
</evidence>
<proteinExistence type="predicted"/>
<keyword evidence="1" id="KW-0812">Transmembrane</keyword>
<dbReference type="EMBL" id="QUWK01000002">
    <property type="protein sequence ID" value="RFU95856.1"/>
    <property type="molecule type" value="Genomic_DNA"/>
</dbReference>
<dbReference type="PANTHER" id="PTHR43849:SF2">
    <property type="entry name" value="BLL3936 PROTEIN"/>
    <property type="match status" value="1"/>
</dbReference>
<feature type="transmembrane region" description="Helical" evidence="1">
    <location>
        <begin position="12"/>
        <end position="31"/>
    </location>
</feature>
<sequence>MVMTRFRETIAKVSWLLTLVFITFVQPLYLLPIEQQLPITLMLVMIGLFYHRPFIKMKEEMGKQGSIPMLILDSLFVVAAIVVGLYITLNYHAIIYRQGAFTAMDAVISVVAVVLVFDAVRRAVGWPLTIVCLVALAYALLGRLMPGALFHRGYSVNRISLQLALSYSGIYGIPLQIMVRYVILFIVFGALLQVSGAADFLVRFSTSFAGRYTGGLGKVAVVASGLVGSISGSAAGNVATTGSVTIPAMKGSGYEPHFAASVEAVASTGGQIMPPIMGAAAFLMADYLGIPYIQVVKAAVIPALLYFFSAGAAIDIYARSKGIVGLPKDKIPPFWNVIKTGWVFLALILLVYGMLIAGVSPTLAAFAGTMATALLIVVRRVGLKALIDALYDGAQSAAKLCAVTAGAGIVVGIIQLTGLGAQLASFMVEVSQGHVFVLLILVMVASIIMGMGMPTTVVYVLLAALVAPALVALGIDVVGAHFFFFYFGVLAAITPPVALASYAAASIAKSDFDKTGWTAFKMALPAFIVPFFFVMNPALLMNGSVLEIIYAAFTSAIGVWMISVATMNYFRGKLPLWARAVIILGAISLIGHSLVTDIAGYLVLVGLIFFGMRRKQVPPKQSEPLKA</sequence>
<feature type="transmembrane region" description="Helical" evidence="1">
    <location>
        <begin position="433"/>
        <end position="450"/>
    </location>
</feature>
<organism evidence="3 4">
    <name type="scientific">Sphaerochaeta halotolerans</name>
    <dbReference type="NCBI Taxonomy" id="2293840"/>
    <lineage>
        <taxon>Bacteria</taxon>
        <taxon>Pseudomonadati</taxon>
        <taxon>Spirochaetota</taxon>
        <taxon>Spirochaetia</taxon>
        <taxon>Spirochaetales</taxon>
        <taxon>Sphaerochaetaceae</taxon>
        <taxon>Sphaerochaeta</taxon>
    </lineage>
</organism>
<feature type="transmembrane region" description="Helical" evidence="1">
    <location>
        <begin position="337"/>
        <end position="357"/>
    </location>
</feature>
<comment type="caution">
    <text evidence="3">The sequence shown here is derived from an EMBL/GenBank/DDBJ whole genome shotgun (WGS) entry which is preliminary data.</text>
</comment>
<dbReference type="Pfam" id="PF06808">
    <property type="entry name" value="DctM"/>
    <property type="match status" value="1"/>
</dbReference>
<gene>
    <name evidence="3" type="ORF">DYP60_02300</name>
</gene>
<feature type="transmembrane region" description="Helical" evidence="1">
    <location>
        <begin position="517"/>
        <end position="536"/>
    </location>
</feature>
<keyword evidence="1" id="KW-1133">Transmembrane helix</keyword>
<feature type="transmembrane region" description="Helical" evidence="1">
    <location>
        <begin position="363"/>
        <end position="379"/>
    </location>
</feature>
<feature type="transmembrane region" description="Helical" evidence="1">
    <location>
        <begin position="548"/>
        <end position="570"/>
    </location>
</feature>
<feature type="transmembrane region" description="Helical" evidence="1">
    <location>
        <begin position="95"/>
        <end position="117"/>
    </location>
</feature>
<keyword evidence="1" id="KW-0472">Membrane</keyword>
<feature type="transmembrane region" description="Helical" evidence="1">
    <location>
        <begin position="400"/>
        <end position="421"/>
    </location>
</feature>
<dbReference type="InterPro" id="IPR011853">
    <property type="entry name" value="TRAP_DctM-Dct_fused"/>
</dbReference>